<protein>
    <submittedName>
        <fullName evidence="2">Cyclic nucleotide-binding protein</fullName>
    </submittedName>
</protein>
<evidence type="ECO:0000313" key="3">
    <source>
        <dbReference type="Proteomes" id="UP000006786"/>
    </source>
</evidence>
<dbReference type="InterPro" id="IPR014710">
    <property type="entry name" value="RmlC-like_jellyroll"/>
</dbReference>
<dbReference type="EMBL" id="AMRM01000009">
    <property type="protein sequence ID" value="EKF19113.1"/>
    <property type="molecule type" value="Genomic_DNA"/>
</dbReference>
<dbReference type="AlphaFoldDB" id="K2N4J4"/>
<dbReference type="Pfam" id="PF00027">
    <property type="entry name" value="cNMP_binding"/>
    <property type="match status" value="1"/>
</dbReference>
<dbReference type="STRING" id="391937.NA2_10033"/>
<sequence>MALDDDIRVLSGVGLFAGFTQEQLRLMAFGAESMTLGAGRNIYVEGGLADCAFIVASGNIVLFTEQEGARHVLEQMGPGAILGEMALITESRRLTSAAAETDVRLIRLSRSTFHRILEEFPDTAVHLHQRIAANLHSMLARMERVASRLIR</sequence>
<dbReference type="RefSeq" id="WP_008596600.1">
    <property type="nucleotide sequence ID" value="NZ_AMRM01000009.1"/>
</dbReference>
<feature type="domain" description="Cyclic nucleotide-binding" evidence="1">
    <location>
        <begin position="15"/>
        <end position="117"/>
    </location>
</feature>
<dbReference type="Gene3D" id="2.60.120.10">
    <property type="entry name" value="Jelly Rolls"/>
    <property type="match status" value="1"/>
</dbReference>
<gene>
    <name evidence="2" type="ORF">NA2_10033</name>
</gene>
<reference evidence="2 3" key="1">
    <citation type="journal article" date="2012" name="J. Bacteriol.">
        <title>Genome Sequence of Nitratireductor pacificus Type Strain pht-3B.</title>
        <authorList>
            <person name="Lai Q."/>
            <person name="Li G."/>
            <person name="Shao Z."/>
        </authorList>
    </citation>
    <scope>NUCLEOTIDE SEQUENCE [LARGE SCALE GENOMIC DNA]</scope>
    <source>
        <strain evidence="3">pht-3B</strain>
    </source>
</reference>
<dbReference type="PATRIC" id="fig|391937.3.peg.2067"/>
<dbReference type="OrthoDB" id="9807547at2"/>
<dbReference type="eggNOG" id="COG0664">
    <property type="taxonomic scope" value="Bacteria"/>
</dbReference>
<keyword evidence="3" id="KW-1185">Reference proteome</keyword>
<accession>K2N4J4</accession>
<dbReference type="PANTHER" id="PTHR24567">
    <property type="entry name" value="CRP FAMILY TRANSCRIPTIONAL REGULATORY PROTEIN"/>
    <property type="match status" value="1"/>
</dbReference>
<dbReference type="GO" id="GO:0003700">
    <property type="term" value="F:DNA-binding transcription factor activity"/>
    <property type="evidence" value="ECO:0007669"/>
    <property type="project" value="TreeGrafter"/>
</dbReference>
<dbReference type="SMART" id="SM00100">
    <property type="entry name" value="cNMP"/>
    <property type="match status" value="1"/>
</dbReference>
<evidence type="ECO:0000313" key="2">
    <source>
        <dbReference type="EMBL" id="EKF19113.1"/>
    </source>
</evidence>
<dbReference type="SUPFAM" id="SSF51206">
    <property type="entry name" value="cAMP-binding domain-like"/>
    <property type="match status" value="1"/>
</dbReference>
<dbReference type="CDD" id="cd00038">
    <property type="entry name" value="CAP_ED"/>
    <property type="match status" value="1"/>
</dbReference>
<organism evidence="2 3">
    <name type="scientific">Nitratireductor pacificus pht-3B</name>
    <dbReference type="NCBI Taxonomy" id="391937"/>
    <lineage>
        <taxon>Bacteria</taxon>
        <taxon>Pseudomonadati</taxon>
        <taxon>Pseudomonadota</taxon>
        <taxon>Alphaproteobacteria</taxon>
        <taxon>Hyphomicrobiales</taxon>
        <taxon>Phyllobacteriaceae</taxon>
        <taxon>Nitratireductor</taxon>
    </lineage>
</organism>
<proteinExistence type="predicted"/>
<dbReference type="Proteomes" id="UP000006786">
    <property type="component" value="Unassembled WGS sequence"/>
</dbReference>
<name>K2N4J4_9HYPH</name>
<dbReference type="GO" id="GO:0005829">
    <property type="term" value="C:cytosol"/>
    <property type="evidence" value="ECO:0007669"/>
    <property type="project" value="TreeGrafter"/>
</dbReference>
<dbReference type="InterPro" id="IPR050397">
    <property type="entry name" value="Env_Response_Regulators"/>
</dbReference>
<dbReference type="InterPro" id="IPR018490">
    <property type="entry name" value="cNMP-bd_dom_sf"/>
</dbReference>
<comment type="caution">
    <text evidence="2">The sequence shown here is derived from an EMBL/GenBank/DDBJ whole genome shotgun (WGS) entry which is preliminary data.</text>
</comment>
<dbReference type="PROSITE" id="PS50042">
    <property type="entry name" value="CNMP_BINDING_3"/>
    <property type="match status" value="1"/>
</dbReference>
<dbReference type="InterPro" id="IPR000595">
    <property type="entry name" value="cNMP-bd_dom"/>
</dbReference>
<evidence type="ECO:0000259" key="1">
    <source>
        <dbReference type="PROSITE" id="PS50042"/>
    </source>
</evidence>
<dbReference type="PANTHER" id="PTHR24567:SF68">
    <property type="entry name" value="DNA-BINDING TRANSCRIPTIONAL DUAL REGULATOR CRP"/>
    <property type="match status" value="1"/>
</dbReference>